<dbReference type="Gene3D" id="3.40.50.300">
    <property type="entry name" value="P-loop containing nucleotide triphosphate hydrolases"/>
    <property type="match status" value="1"/>
</dbReference>
<feature type="transmembrane region" description="Helical" evidence="2">
    <location>
        <begin position="650"/>
        <end position="675"/>
    </location>
</feature>
<feature type="region of interest" description="Disordered" evidence="1">
    <location>
        <begin position="517"/>
        <end position="542"/>
    </location>
</feature>
<feature type="transmembrane region" description="Helical" evidence="2">
    <location>
        <begin position="568"/>
        <end position="589"/>
    </location>
</feature>
<protein>
    <recommendedName>
        <fullName evidence="5">NACHT domain-containing protein</fullName>
    </recommendedName>
</protein>
<accession>A0ABT2B5B6</accession>
<dbReference type="SUPFAM" id="SSF52540">
    <property type="entry name" value="P-loop containing nucleoside triphosphate hydrolases"/>
    <property type="match status" value="1"/>
</dbReference>
<organism evidence="3 4">
    <name type="scientific">Streptomyces pyxinicus</name>
    <dbReference type="NCBI Taxonomy" id="2970331"/>
    <lineage>
        <taxon>Bacteria</taxon>
        <taxon>Bacillati</taxon>
        <taxon>Actinomycetota</taxon>
        <taxon>Actinomycetes</taxon>
        <taxon>Kitasatosporales</taxon>
        <taxon>Streptomycetaceae</taxon>
        <taxon>Streptomyces</taxon>
    </lineage>
</organism>
<dbReference type="RefSeq" id="WP_258780212.1">
    <property type="nucleotide sequence ID" value="NZ_JANUGP010000016.1"/>
</dbReference>
<feature type="compositionally biased region" description="Basic and acidic residues" evidence="1">
    <location>
        <begin position="48"/>
        <end position="66"/>
    </location>
</feature>
<evidence type="ECO:0000256" key="1">
    <source>
        <dbReference type="SAM" id="MobiDB-lite"/>
    </source>
</evidence>
<keyword evidence="2" id="KW-0812">Transmembrane</keyword>
<comment type="caution">
    <text evidence="3">The sequence shown here is derived from an EMBL/GenBank/DDBJ whole genome shotgun (WGS) entry which is preliminary data.</text>
</comment>
<keyword evidence="2" id="KW-0472">Membrane</keyword>
<evidence type="ECO:0000256" key="2">
    <source>
        <dbReference type="SAM" id="Phobius"/>
    </source>
</evidence>
<feature type="transmembrane region" description="Helical" evidence="2">
    <location>
        <begin position="696"/>
        <end position="718"/>
    </location>
</feature>
<evidence type="ECO:0000313" key="4">
    <source>
        <dbReference type="Proteomes" id="UP001205612"/>
    </source>
</evidence>
<feature type="transmembrane region" description="Helical" evidence="2">
    <location>
        <begin position="609"/>
        <end position="630"/>
    </location>
</feature>
<feature type="transmembrane region" description="Helical" evidence="2">
    <location>
        <begin position="724"/>
        <end position="745"/>
    </location>
</feature>
<reference evidence="3 4" key="1">
    <citation type="submission" date="2022-08" db="EMBL/GenBank/DDBJ databases">
        <authorList>
            <person name="Somphong A."/>
            <person name="Phongsopitanun W."/>
        </authorList>
    </citation>
    <scope>NUCLEOTIDE SEQUENCE [LARGE SCALE GENOMIC DNA]</scope>
    <source>
        <strain evidence="3 4">LP11</strain>
    </source>
</reference>
<evidence type="ECO:0000313" key="3">
    <source>
        <dbReference type="EMBL" id="MCS0603717.1"/>
    </source>
</evidence>
<dbReference type="Proteomes" id="UP001205612">
    <property type="component" value="Unassembled WGS sequence"/>
</dbReference>
<keyword evidence="4" id="KW-1185">Reference proteome</keyword>
<evidence type="ECO:0008006" key="5">
    <source>
        <dbReference type="Google" id="ProtNLM"/>
    </source>
</evidence>
<gene>
    <name evidence="3" type="ORF">NX794_21225</name>
</gene>
<proteinExistence type="predicted"/>
<sequence>MALMSVLAGLVVGALLLARSPRRGRDEYPSGQQRAELLERLQGSVRREWSEEADKRGLTPDEERPRLLHTQWAPAPPALSDGRTRGLTGTTADMPGLVESFTALVPQRLVIVGPAGSGKSTLLLLFLLELCRIREQDPHGTTAAAPVPVLFSLSSYDPRRHDLLDWLAGRLATEYPETGSAATARHLLRDGHVLPCLDGLDEVPPRRLVRVLTRIRRAFATGRPVILACRTEEYGRALARGPVLHGASVTEARELAFPHVTGYLRDSLGRGGPGRAEWADLIGRLEHGWGVLESEVDAARDRGMPLPGPSWSLLVSPDGRWADGPAGDRWTAQVRAAADSAGPAAEVSPHLLAALGEALTSPLTVTLFADLYAHADTEDETPFQRLVRCAPAEVRATILDNAVRVLFDHRLTPDTWPRARRHLSFLARHLERTDRTDLAWWELSGAVHHGVYGGLLGLLAAASGGITTASAVDTHEGVLAAFQLGCAALGTGTLVSWWGPERVASWLDRALRAGPAPARSAADEPAAEAEEGSPGNPRFGRTSTALAVGAPMGAILGFLGAVPGDASGGPLIGLIGGLLFGIPAGLLGAGGPVRGPRWFRPGTGFLRRLAGGTGTGFVAGAVLGLLFWAALRAVTSPSSAAWERQSRPAYVAASMLAFALAGMVLGTVSGFLNWLQAPAPADDSTSPKTLLRGDRRLVAGWGLAVAAVAGTGMAVIMADSPTGAGQVVEGSVLLVVLALWVPLAVRTWPRYVVARCLLWARGDLPWNLMGFLERAHDVSALRQVGGVYQFRHKDVQDHLSRTADPSAGASGRTP</sequence>
<name>A0ABT2B5B6_9ACTN</name>
<keyword evidence="2" id="KW-1133">Transmembrane helix</keyword>
<dbReference type="InterPro" id="IPR027417">
    <property type="entry name" value="P-loop_NTPase"/>
</dbReference>
<dbReference type="EMBL" id="JANUGP010000016">
    <property type="protein sequence ID" value="MCS0603717.1"/>
    <property type="molecule type" value="Genomic_DNA"/>
</dbReference>
<feature type="region of interest" description="Disordered" evidence="1">
    <location>
        <begin position="48"/>
        <end position="88"/>
    </location>
</feature>